<dbReference type="AlphaFoldDB" id="A0A2G9U9J9"/>
<dbReference type="SUPFAM" id="SSF54695">
    <property type="entry name" value="POZ domain"/>
    <property type="match status" value="1"/>
</dbReference>
<reference evidence="2 3" key="1">
    <citation type="submission" date="2015-09" db="EMBL/GenBank/DDBJ databases">
        <title>Draft genome of the parasitic nematode Teladorsagia circumcincta isolate WARC Sus (inbred).</title>
        <authorList>
            <person name="Mitreva M."/>
        </authorList>
    </citation>
    <scope>NUCLEOTIDE SEQUENCE [LARGE SCALE GENOMIC DNA]</scope>
    <source>
        <strain evidence="2 3">S</strain>
    </source>
</reference>
<proteinExistence type="predicted"/>
<dbReference type="PROSITE" id="PS50097">
    <property type="entry name" value="BTB"/>
    <property type="match status" value="1"/>
</dbReference>
<dbReference type="InterPro" id="IPR045068">
    <property type="entry name" value="BACURD1-3"/>
</dbReference>
<dbReference type="GO" id="GO:0034220">
    <property type="term" value="P:monoatomic ion transmembrane transport"/>
    <property type="evidence" value="ECO:0007669"/>
    <property type="project" value="UniProtKB-KW"/>
</dbReference>
<keyword evidence="2" id="KW-0406">Ion transport</keyword>
<dbReference type="OrthoDB" id="5841906at2759"/>
<evidence type="ECO:0000259" key="1">
    <source>
        <dbReference type="PROSITE" id="PS50097"/>
    </source>
</evidence>
<gene>
    <name evidence="2" type="ORF">TELCIR_11886</name>
</gene>
<dbReference type="GO" id="GO:0051260">
    <property type="term" value="P:protein homooligomerization"/>
    <property type="evidence" value="ECO:0007669"/>
    <property type="project" value="InterPro"/>
</dbReference>
<keyword evidence="3" id="KW-1185">Reference proteome</keyword>
<feature type="domain" description="BTB" evidence="1">
    <location>
        <begin position="21"/>
        <end position="90"/>
    </location>
</feature>
<protein>
    <submittedName>
        <fullName evidence="2">K+ channel tetramerization domain protein</fullName>
    </submittedName>
</protein>
<evidence type="ECO:0000313" key="3">
    <source>
        <dbReference type="Proteomes" id="UP000230423"/>
    </source>
</evidence>
<dbReference type="InterPro" id="IPR003131">
    <property type="entry name" value="T1-type_BTB"/>
</dbReference>
<sequence length="137" mass="15700">MENPASPQSREVAGNGSMVVATISLDVEGVLFKTSISTLTSVKGSYFDRLFQNNWRDHLDKHGHLFIDRDSTIFPLILNYLRDGNIPLPRDEYYLERILREARFYKLHGLCCDIEKRIEFGAKQKAREAPKTPSVTI</sequence>
<name>A0A2G9U9J9_TELCI</name>
<dbReference type="Gene3D" id="3.30.710.10">
    <property type="entry name" value="Potassium Channel Kv1.1, Chain A"/>
    <property type="match status" value="1"/>
</dbReference>
<dbReference type="EMBL" id="KZ348292">
    <property type="protein sequence ID" value="PIO66402.1"/>
    <property type="molecule type" value="Genomic_DNA"/>
</dbReference>
<dbReference type="PANTHER" id="PTHR11145:SF8">
    <property type="entry name" value="RE57120P"/>
    <property type="match status" value="1"/>
</dbReference>
<dbReference type="Proteomes" id="UP000230423">
    <property type="component" value="Unassembled WGS sequence"/>
</dbReference>
<dbReference type="Pfam" id="PF02214">
    <property type="entry name" value="BTB_2"/>
    <property type="match status" value="1"/>
</dbReference>
<dbReference type="InterPro" id="IPR000210">
    <property type="entry name" value="BTB/POZ_dom"/>
</dbReference>
<accession>A0A2G9U9J9</accession>
<keyword evidence="2" id="KW-0813">Transport</keyword>
<keyword evidence="2" id="KW-0407">Ion channel</keyword>
<organism evidence="2 3">
    <name type="scientific">Teladorsagia circumcincta</name>
    <name type="common">Brown stomach worm</name>
    <name type="synonym">Ostertagia circumcincta</name>
    <dbReference type="NCBI Taxonomy" id="45464"/>
    <lineage>
        <taxon>Eukaryota</taxon>
        <taxon>Metazoa</taxon>
        <taxon>Ecdysozoa</taxon>
        <taxon>Nematoda</taxon>
        <taxon>Chromadorea</taxon>
        <taxon>Rhabditida</taxon>
        <taxon>Rhabditina</taxon>
        <taxon>Rhabditomorpha</taxon>
        <taxon>Strongyloidea</taxon>
        <taxon>Trichostrongylidae</taxon>
        <taxon>Teladorsagia</taxon>
    </lineage>
</organism>
<evidence type="ECO:0000313" key="2">
    <source>
        <dbReference type="EMBL" id="PIO66402.1"/>
    </source>
</evidence>
<dbReference type="CDD" id="cd18316">
    <property type="entry name" value="BTB_POZ_KCTD-like"/>
    <property type="match status" value="1"/>
</dbReference>
<dbReference type="PANTHER" id="PTHR11145">
    <property type="entry name" value="BTB/POZ DOMAIN-CONTAINING ADAPTER FOR CUL3-MEDIATED RHOA DEGRADATION PROTEIN FAMILY MEMBER"/>
    <property type="match status" value="1"/>
</dbReference>
<dbReference type="InterPro" id="IPR011333">
    <property type="entry name" value="SKP1/BTB/POZ_sf"/>
</dbReference>
<dbReference type="SMART" id="SM00225">
    <property type="entry name" value="BTB"/>
    <property type="match status" value="1"/>
</dbReference>